<organism evidence="2 3">
    <name type="scientific">Saccharothrix syringae</name>
    <name type="common">Nocardiopsis syringae</name>
    <dbReference type="NCBI Taxonomy" id="103733"/>
    <lineage>
        <taxon>Bacteria</taxon>
        <taxon>Bacillati</taxon>
        <taxon>Actinomycetota</taxon>
        <taxon>Actinomycetes</taxon>
        <taxon>Pseudonocardiales</taxon>
        <taxon>Pseudonocardiaceae</taxon>
        <taxon>Saccharothrix</taxon>
    </lineage>
</organism>
<feature type="transmembrane region" description="Helical" evidence="1">
    <location>
        <begin position="69"/>
        <end position="92"/>
    </location>
</feature>
<keyword evidence="3" id="KW-1185">Reference proteome</keyword>
<evidence type="ECO:0000256" key="1">
    <source>
        <dbReference type="SAM" id="Phobius"/>
    </source>
</evidence>
<reference evidence="3" key="1">
    <citation type="journal article" date="2021" name="Curr. Microbiol.">
        <title>Complete genome of nocamycin-producing strain Saccharothrix syringae NRRL B-16468 reveals the biosynthetic potential for secondary metabolites.</title>
        <authorList>
            <person name="Mo X."/>
            <person name="Yang S."/>
        </authorList>
    </citation>
    <scope>NUCLEOTIDE SEQUENCE [LARGE SCALE GENOMIC DNA]</scope>
    <source>
        <strain evidence="3">ATCC 51364 / DSM 43886 / JCM 6844 / KCTC 9398 / NBRC 14523 / NRRL B-16468 / INA 2240</strain>
    </source>
</reference>
<dbReference type="AlphaFoldDB" id="A0A5Q0GVS2"/>
<evidence type="ECO:0000313" key="3">
    <source>
        <dbReference type="Proteomes" id="UP000325787"/>
    </source>
</evidence>
<keyword evidence="1" id="KW-1133">Transmembrane helix</keyword>
<name>A0A5Q0GVS2_SACSY</name>
<gene>
    <name evidence="2" type="ORF">EKG83_11480</name>
</gene>
<evidence type="ECO:0000313" key="2">
    <source>
        <dbReference type="EMBL" id="QFZ18021.1"/>
    </source>
</evidence>
<proteinExistence type="predicted"/>
<dbReference type="EMBL" id="CP034550">
    <property type="protein sequence ID" value="QFZ18021.1"/>
    <property type="molecule type" value="Genomic_DNA"/>
</dbReference>
<sequence>MDDRAPAPKAGLTPHELALDLLARIDRARDYGRSRKTTFRRRSTALKVGLLALSATATIILGWQDLDFWTGLAFSLVALTTVFAALEPFFAWRSLWVLMEESQYRFHRLYDELAHYLAATPTGEVDAARVEAMFREYQETWAAVSTRWLEFRRISDR</sequence>
<keyword evidence="1" id="KW-0472">Membrane</keyword>
<dbReference type="OrthoDB" id="3690714at2"/>
<accession>A0A5Q0GVS2</accession>
<dbReference type="NCBIfam" id="NF033634">
    <property type="entry name" value="SLATT_1"/>
    <property type="match status" value="1"/>
</dbReference>
<protein>
    <submittedName>
        <fullName evidence="2">SLATT domain-containing protein</fullName>
    </submittedName>
</protein>
<dbReference type="KEGG" id="ssyi:EKG83_11480"/>
<dbReference type="Proteomes" id="UP000325787">
    <property type="component" value="Chromosome"/>
</dbReference>
<dbReference type="RefSeq" id="WP_033427315.1">
    <property type="nucleotide sequence ID" value="NZ_CP034550.1"/>
</dbReference>
<keyword evidence="1" id="KW-0812">Transmembrane</keyword>
<feature type="transmembrane region" description="Helical" evidence="1">
    <location>
        <begin position="44"/>
        <end position="63"/>
    </location>
</feature>